<feature type="domain" description="Rho termination factor-like N-terminal" evidence="1">
    <location>
        <begin position="7"/>
        <end position="49"/>
    </location>
</feature>
<dbReference type="AlphaFoldDB" id="A0A7Z9DZU9"/>
<dbReference type="EMBL" id="CZCU02000136">
    <property type="protein sequence ID" value="VXD18217.1"/>
    <property type="molecule type" value="Genomic_DNA"/>
</dbReference>
<evidence type="ECO:0000313" key="2">
    <source>
        <dbReference type="EMBL" id="VXD18217.1"/>
    </source>
</evidence>
<comment type="caution">
    <text evidence="2">The sequence shown here is derived from an EMBL/GenBank/DDBJ whole genome shotgun (WGS) entry which is preliminary data.</text>
</comment>
<dbReference type="Proteomes" id="UP000184550">
    <property type="component" value="Unassembled WGS sequence"/>
</dbReference>
<dbReference type="InterPro" id="IPR032585">
    <property type="entry name" value="DUF4912"/>
</dbReference>
<evidence type="ECO:0000313" key="3">
    <source>
        <dbReference type="Proteomes" id="UP000184550"/>
    </source>
</evidence>
<dbReference type="SMART" id="SM00959">
    <property type="entry name" value="Rho_N"/>
    <property type="match status" value="1"/>
</dbReference>
<proteinExistence type="predicted"/>
<gene>
    <name evidence="2" type="ORF">PL8927_600311</name>
</gene>
<name>A0A7Z9DZU9_9CYAN</name>
<dbReference type="Pfam" id="PF07498">
    <property type="entry name" value="Rho_N"/>
    <property type="match status" value="1"/>
</dbReference>
<reference evidence="2" key="1">
    <citation type="submission" date="2019-10" db="EMBL/GenBank/DDBJ databases">
        <authorList>
            <consortium name="Genoscope - CEA"/>
            <person name="William W."/>
        </authorList>
    </citation>
    <scope>NUCLEOTIDE SEQUENCE [LARGE SCALE GENOMIC DNA]</scope>
    <source>
        <strain evidence="2">BBR_PRJEB10992</strain>
    </source>
</reference>
<dbReference type="GO" id="GO:0006353">
    <property type="term" value="P:DNA-templated transcription termination"/>
    <property type="evidence" value="ECO:0007669"/>
    <property type="project" value="InterPro"/>
</dbReference>
<dbReference type="OrthoDB" id="417618at2"/>
<accession>A0A7Z9DZU9</accession>
<organism evidence="2 3">
    <name type="scientific">Planktothrix serta PCC 8927</name>
    <dbReference type="NCBI Taxonomy" id="671068"/>
    <lineage>
        <taxon>Bacteria</taxon>
        <taxon>Bacillati</taxon>
        <taxon>Cyanobacteriota</taxon>
        <taxon>Cyanophyceae</taxon>
        <taxon>Oscillatoriophycideae</taxon>
        <taxon>Oscillatoriales</taxon>
        <taxon>Microcoleaceae</taxon>
        <taxon>Planktothrix</taxon>
    </lineage>
</organism>
<evidence type="ECO:0000259" key="1">
    <source>
        <dbReference type="SMART" id="SM00959"/>
    </source>
</evidence>
<dbReference type="InterPro" id="IPR011112">
    <property type="entry name" value="Rho-like_N"/>
</dbReference>
<dbReference type="Pfam" id="PF16258">
    <property type="entry name" value="DUF4912"/>
    <property type="match status" value="1"/>
</dbReference>
<dbReference type="RefSeq" id="WP_083621805.1">
    <property type="nucleotide sequence ID" value="NZ_LR734869.1"/>
</dbReference>
<sequence length="681" mass="71814">MPKERPPLEDMNLRQLRRVASEYRISRYSRMRKSQLLEAVQEIDSQKFGTPNPSRALEAQEEVKVAKFSLVGQNYQISDSLSSVDEGLADLPVGYGESQIVMMPRDPEWAYAYWDVSNEQKEMLRRQGGQQLALRISDVTDIDLDYQSPHSIQEYPCDELAREWYLPIPVSDRDYVVEIGYRCVDGRWLGLARSATTRIPPVYPAEWIDDQFITVSWEEELQGKTFYEFPVPSKTYVLAGVHDDLFGLSKQAEAKRIAGSLFGSMHQVVKPQETVSSFIFPSGVGMWASVVGETMSGVGITQSLSGVGMSGVGMSMSGVGQIMSGVGMSGVGQIMSGVGMSGIGMGYTQSGIGQTMSGVGQIMSGVGIGQTMSGIGMSGVGMGIGQTMSGVGMSGIGIGEIMSGVGLGYTTSGVGMSGVGIGIGQTMSGVGMSGVGMGYTQSGVGYTQSGVGYTQSGVGQTMSGVGMSGVGMGYTQSGVGYTQSGVGYTQSGVGQIMSGVGIGQTMSGVGMSGVGMGYTQSGVGYTQSGVGYTQSGVGYTQSGVGYTQSGVGQTQSGVGMSMSGAGLGYTMSGMGMSGIGMGSSMPPIRPREFWLVADAELIIYGATEPDANLTIGGRPIKLNPDGTFRLQMSFQDGLLDFPIFAVAADGEQTRSVHLKFVRETPERHTNTKEEAVPEWLH</sequence>
<protein>
    <submittedName>
        <fullName evidence="2">Rho termination factor-like</fullName>
    </submittedName>
</protein>
<keyword evidence="3" id="KW-1185">Reference proteome</keyword>